<sequence length="81" mass="9525">MIDILQFVIRFANINDLSLCSKKMQEKIDVWSLHFNIFAMHERFSHRYVLASASENYPYNILSPTAQWPPFDGPLDQYGPF</sequence>
<dbReference type="EMBL" id="JACJJL010000003">
    <property type="protein sequence ID" value="MBM6660768.1"/>
    <property type="molecule type" value="Genomic_DNA"/>
</dbReference>
<comment type="caution">
    <text evidence="1">The sequence shown here is derived from an EMBL/GenBank/DDBJ whole genome shotgun (WGS) entry which is preliminary data.</text>
</comment>
<gene>
    <name evidence="1" type="ORF">H6B30_03195</name>
</gene>
<evidence type="ECO:0000313" key="1">
    <source>
        <dbReference type="EMBL" id="MBM6660768.1"/>
    </source>
</evidence>
<accession>A0A938WMF8</accession>
<evidence type="ECO:0000313" key="2">
    <source>
        <dbReference type="Proteomes" id="UP000764045"/>
    </source>
</evidence>
<organism evidence="1 2">
    <name type="scientific">Marseilla massiliensis</name>
    <dbReference type="NCBI Taxonomy" id="1841864"/>
    <lineage>
        <taxon>Bacteria</taxon>
        <taxon>Pseudomonadati</taxon>
        <taxon>Bacteroidota</taxon>
        <taxon>Bacteroidia</taxon>
        <taxon>Bacteroidales</taxon>
        <taxon>Prevotellaceae</taxon>
        <taxon>Marseilla</taxon>
    </lineage>
</organism>
<dbReference type="AlphaFoldDB" id="A0A938WMF8"/>
<proteinExistence type="predicted"/>
<keyword evidence="2" id="KW-1185">Reference proteome</keyword>
<dbReference type="Proteomes" id="UP000764045">
    <property type="component" value="Unassembled WGS sequence"/>
</dbReference>
<reference evidence="1 2" key="1">
    <citation type="journal article" date="2021" name="Sci. Rep.">
        <title>The distribution of antibiotic resistance genes in chicken gut microbiota commensals.</title>
        <authorList>
            <person name="Juricova H."/>
            <person name="Matiasovicova J."/>
            <person name="Kubasova T."/>
            <person name="Cejkova D."/>
            <person name="Rychlik I."/>
        </authorList>
    </citation>
    <scope>NUCLEOTIDE SEQUENCE [LARGE SCALE GENOMIC DNA]</scope>
    <source>
        <strain evidence="1 2">An819</strain>
    </source>
</reference>
<dbReference type="RefSeq" id="WP_205107834.1">
    <property type="nucleotide sequence ID" value="NZ_JACJJL010000003.1"/>
</dbReference>
<protein>
    <submittedName>
        <fullName evidence="1">Uncharacterized protein</fullName>
    </submittedName>
</protein>
<name>A0A938WMF8_9BACT</name>